<dbReference type="CDD" id="cd03801">
    <property type="entry name" value="GT4_PimA-like"/>
    <property type="match status" value="1"/>
</dbReference>
<dbReference type="EMBL" id="RBKU01000001">
    <property type="protein sequence ID" value="RKR83542.1"/>
    <property type="molecule type" value="Genomic_DNA"/>
</dbReference>
<protein>
    <submittedName>
        <fullName evidence="3">Glycosyltransferase involved in cell wall biosynthesis</fullName>
    </submittedName>
</protein>
<evidence type="ECO:0000259" key="2">
    <source>
        <dbReference type="Pfam" id="PF00534"/>
    </source>
</evidence>
<dbReference type="Gene3D" id="3.40.50.2000">
    <property type="entry name" value="Glycogen Phosphorylase B"/>
    <property type="match status" value="1"/>
</dbReference>
<proteinExistence type="predicted"/>
<gene>
    <name evidence="3" type="ORF">BDD43_3752</name>
</gene>
<evidence type="ECO:0000313" key="3">
    <source>
        <dbReference type="EMBL" id="RKR83542.1"/>
    </source>
</evidence>
<keyword evidence="4" id="KW-1185">Reference proteome</keyword>
<comment type="caution">
    <text evidence="3">The sequence shown here is derived from an EMBL/GenBank/DDBJ whole genome shotgun (WGS) entry which is preliminary data.</text>
</comment>
<reference evidence="3 4" key="1">
    <citation type="submission" date="2018-10" db="EMBL/GenBank/DDBJ databases">
        <title>Genomic Encyclopedia of Archaeal and Bacterial Type Strains, Phase II (KMG-II): from individual species to whole genera.</title>
        <authorList>
            <person name="Goeker M."/>
        </authorList>
    </citation>
    <scope>NUCLEOTIDE SEQUENCE [LARGE SCALE GENOMIC DNA]</scope>
    <source>
        <strain evidence="3 4">DSM 18602</strain>
    </source>
</reference>
<dbReference type="RefSeq" id="WP_121199022.1">
    <property type="nucleotide sequence ID" value="NZ_RBKU01000001.1"/>
</dbReference>
<evidence type="ECO:0000256" key="1">
    <source>
        <dbReference type="ARBA" id="ARBA00022679"/>
    </source>
</evidence>
<keyword evidence="1 3" id="KW-0808">Transferase</keyword>
<accession>A0A495J4L8</accession>
<dbReference type="InterPro" id="IPR001296">
    <property type="entry name" value="Glyco_trans_1"/>
</dbReference>
<dbReference type="PANTHER" id="PTHR46401:SF2">
    <property type="entry name" value="GLYCOSYLTRANSFERASE WBBK-RELATED"/>
    <property type="match status" value="1"/>
</dbReference>
<feature type="domain" description="Glycosyl transferase family 1" evidence="2">
    <location>
        <begin position="183"/>
        <end position="325"/>
    </location>
</feature>
<dbReference type="OrthoDB" id="9811239at2"/>
<dbReference type="GO" id="GO:0016757">
    <property type="term" value="F:glycosyltransferase activity"/>
    <property type="evidence" value="ECO:0007669"/>
    <property type="project" value="InterPro"/>
</dbReference>
<evidence type="ECO:0000313" key="4">
    <source>
        <dbReference type="Proteomes" id="UP000268007"/>
    </source>
</evidence>
<dbReference type="AlphaFoldDB" id="A0A495J4L8"/>
<dbReference type="Proteomes" id="UP000268007">
    <property type="component" value="Unassembled WGS sequence"/>
</dbReference>
<dbReference type="GO" id="GO:0009103">
    <property type="term" value="P:lipopolysaccharide biosynthetic process"/>
    <property type="evidence" value="ECO:0007669"/>
    <property type="project" value="TreeGrafter"/>
</dbReference>
<dbReference type="PANTHER" id="PTHR46401">
    <property type="entry name" value="GLYCOSYLTRANSFERASE WBBK-RELATED"/>
    <property type="match status" value="1"/>
</dbReference>
<name>A0A495J4L8_9SPHI</name>
<organism evidence="3 4">
    <name type="scientific">Mucilaginibacter gracilis</name>
    <dbReference type="NCBI Taxonomy" id="423350"/>
    <lineage>
        <taxon>Bacteria</taxon>
        <taxon>Pseudomonadati</taxon>
        <taxon>Bacteroidota</taxon>
        <taxon>Sphingobacteriia</taxon>
        <taxon>Sphingobacteriales</taxon>
        <taxon>Sphingobacteriaceae</taxon>
        <taxon>Mucilaginibacter</taxon>
    </lineage>
</organism>
<dbReference type="SUPFAM" id="SSF53756">
    <property type="entry name" value="UDP-Glycosyltransferase/glycogen phosphorylase"/>
    <property type="match status" value="1"/>
</dbReference>
<dbReference type="Pfam" id="PF00534">
    <property type="entry name" value="Glycos_transf_1"/>
    <property type="match status" value="1"/>
</dbReference>
<sequence length="366" mass="41396">MRFVFASYCYTPEYKRPEEWLNRVKFYGGILEALALHHTVISIEQIDYEGALLHNGVQYYFKRTSKFGRKFPVRLHRFIMSLESDFVFVHGLHFPLQLLQLRAYLGSQVKIMVQHHAELPGNGMIEILQQLADRYINAYLFASHNLGLNWVNRGNLASVQKIHEVMEVSSVFYPIDRQSAISKTGVKGAPVFLWVARLEQKKDPLNVVRAFLEFAKINTGARLYMIYHVDDLLSNIHEVLNEYADVSGSIVLVGQLQHDDLIYWYNSADFIISGSIYEGAGTAICEAISCGLFPVLTAIPSFQMMTGNGKFGLLYEAGNKQELLNCLLKTAEVNIQDAQVTILDHYKTELSFSAIAGKISQIASSL</sequence>